<evidence type="ECO:0000256" key="2">
    <source>
        <dbReference type="SAM" id="MobiDB-lite"/>
    </source>
</evidence>
<dbReference type="InterPro" id="IPR001387">
    <property type="entry name" value="Cro/C1-type_HTH"/>
</dbReference>
<protein>
    <recommendedName>
        <fullName evidence="3">HTH cro/C1-type domain-containing protein</fullName>
    </recommendedName>
</protein>
<sequence length="166" mass="17574">MATNSAFGRVLSEYRKRRGMTRSQLAERSGLSYPYVSQLETGLRKPSRKAGAQLAAALGIDPLALEAALPADDATSLSSQRSSRVRKALLSDRPGALDEALASGSTAPTVMSLEEPSSDAPASTSDVVHDVVARVEQLAPGERLDALAEVQRRVMQGLLDRNAGVD</sequence>
<evidence type="ECO:0000256" key="1">
    <source>
        <dbReference type="ARBA" id="ARBA00023125"/>
    </source>
</evidence>
<dbReference type="InterPro" id="IPR010982">
    <property type="entry name" value="Lambda_DNA-bd_dom_sf"/>
</dbReference>
<evidence type="ECO:0000313" key="4">
    <source>
        <dbReference type="EMBL" id="GAA2079985.1"/>
    </source>
</evidence>
<dbReference type="Proteomes" id="UP001501480">
    <property type="component" value="Unassembled WGS sequence"/>
</dbReference>
<dbReference type="SMART" id="SM00530">
    <property type="entry name" value="HTH_XRE"/>
    <property type="match status" value="1"/>
</dbReference>
<evidence type="ECO:0000313" key="5">
    <source>
        <dbReference type="Proteomes" id="UP001501480"/>
    </source>
</evidence>
<dbReference type="CDD" id="cd00093">
    <property type="entry name" value="HTH_XRE"/>
    <property type="match status" value="1"/>
</dbReference>
<proteinExistence type="predicted"/>
<name>A0ABN2W0N7_9ACTN</name>
<dbReference type="PANTHER" id="PTHR46797:SF1">
    <property type="entry name" value="METHYLPHOSPHONATE SYNTHASE"/>
    <property type="match status" value="1"/>
</dbReference>
<keyword evidence="1" id="KW-0238">DNA-binding</keyword>
<keyword evidence="5" id="KW-1185">Reference proteome</keyword>
<dbReference type="Gene3D" id="1.10.260.40">
    <property type="entry name" value="lambda repressor-like DNA-binding domains"/>
    <property type="match status" value="1"/>
</dbReference>
<feature type="domain" description="HTH cro/C1-type" evidence="3">
    <location>
        <begin position="11"/>
        <end position="65"/>
    </location>
</feature>
<gene>
    <name evidence="4" type="ORF">GCM10009821_20340</name>
</gene>
<dbReference type="EMBL" id="BAAAPY010000006">
    <property type="protein sequence ID" value="GAA2079985.1"/>
    <property type="molecule type" value="Genomic_DNA"/>
</dbReference>
<dbReference type="PANTHER" id="PTHR46797">
    <property type="entry name" value="HTH-TYPE TRANSCRIPTIONAL REGULATOR"/>
    <property type="match status" value="1"/>
</dbReference>
<dbReference type="RefSeq" id="WP_344327693.1">
    <property type="nucleotide sequence ID" value="NZ_BAAAPY010000006.1"/>
</dbReference>
<organism evidence="4 5">
    <name type="scientific">Aeromicrobium halocynthiae</name>
    <dbReference type="NCBI Taxonomy" id="560557"/>
    <lineage>
        <taxon>Bacteria</taxon>
        <taxon>Bacillati</taxon>
        <taxon>Actinomycetota</taxon>
        <taxon>Actinomycetes</taxon>
        <taxon>Propionibacteriales</taxon>
        <taxon>Nocardioidaceae</taxon>
        <taxon>Aeromicrobium</taxon>
    </lineage>
</organism>
<dbReference type="Pfam" id="PF01381">
    <property type="entry name" value="HTH_3"/>
    <property type="match status" value="1"/>
</dbReference>
<dbReference type="SUPFAM" id="SSF47413">
    <property type="entry name" value="lambda repressor-like DNA-binding domains"/>
    <property type="match status" value="1"/>
</dbReference>
<dbReference type="InterPro" id="IPR050807">
    <property type="entry name" value="TransReg_Diox_bact_type"/>
</dbReference>
<comment type="caution">
    <text evidence="4">The sequence shown here is derived from an EMBL/GenBank/DDBJ whole genome shotgun (WGS) entry which is preliminary data.</text>
</comment>
<accession>A0ABN2W0N7</accession>
<dbReference type="PROSITE" id="PS50943">
    <property type="entry name" value="HTH_CROC1"/>
    <property type="match status" value="1"/>
</dbReference>
<feature type="region of interest" description="Disordered" evidence="2">
    <location>
        <begin position="71"/>
        <end position="125"/>
    </location>
</feature>
<reference evidence="4 5" key="1">
    <citation type="journal article" date="2019" name="Int. J. Syst. Evol. Microbiol.">
        <title>The Global Catalogue of Microorganisms (GCM) 10K type strain sequencing project: providing services to taxonomists for standard genome sequencing and annotation.</title>
        <authorList>
            <consortium name="The Broad Institute Genomics Platform"/>
            <consortium name="The Broad Institute Genome Sequencing Center for Infectious Disease"/>
            <person name="Wu L."/>
            <person name="Ma J."/>
        </authorList>
    </citation>
    <scope>NUCLEOTIDE SEQUENCE [LARGE SCALE GENOMIC DNA]</scope>
    <source>
        <strain evidence="4 5">JCM 15749</strain>
    </source>
</reference>
<evidence type="ECO:0000259" key="3">
    <source>
        <dbReference type="PROSITE" id="PS50943"/>
    </source>
</evidence>